<proteinExistence type="predicted"/>
<feature type="transmembrane region" description="Helical" evidence="2">
    <location>
        <begin position="264"/>
        <end position="296"/>
    </location>
</feature>
<sequence>MATTGTSCVIGLLADPGLPTELAHRLSEELPAALAERIGDRVCWEVRVVSEPLILDENNRIPIVEHAREKRSTEGWDLMICLTDLPRRLRERPVIADLSTRHRVALAALPAIGWLRLRAHTLRTLAVLVEELSEYGRPAGAAQRGLRRPLERMSAVRRVESPDEQLDAALTLVGLRGRLRLLFGLVRDNRPWRLVPSLSGAIAAAGATAAFGVFFPTIWSMADALSAGRLAVISVFAVTAMVVWMIVHNGLWERPRHLDSRREAVLYNLASILTLVIGVSCMYVVLFALTLLAAVTVISSDYLATRLGHPAGLTDYLGLVWLASSMGTVAGALGSSFESEDAVLQATYSRRERQRRERAKEAREAEESGESGEGS</sequence>
<dbReference type="RefSeq" id="WP_141998545.1">
    <property type="nucleotide sequence ID" value="NZ_VFML01000001.1"/>
</dbReference>
<dbReference type="Proteomes" id="UP000320876">
    <property type="component" value="Unassembled WGS sequence"/>
</dbReference>
<name>A0A542DJ08_AMYCI</name>
<reference evidence="3 4" key="1">
    <citation type="submission" date="2019-06" db="EMBL/GenBank/DDBJ databases">
        <title>Sequencing the genomes of 1000 actinobacteria strains.</title>
        <authorList>
            <person name="Klenk H.-P."/>
        </authorList>
    </citation>
    <scope>NUCLEOTIDE SEQUENCE [LARGE SCALE GENOMIC DNA]</scope>
    <source>
        <strain evidence="3 4">DSM 45679</strain>
    </source>
</reference>
<keyword evidence="2" id="KW-0812">Transmembrane</keyword>
<keyword evidence="2" id="KW-1133">Transmembrane helix</keyword>
<accession>A0A542DJ08</accession>
<keyword evidence="4" id="KW-1185">Reference proteome</keyword>
<feature type="transmembrane region" description="Helical" evidence="2">
    <location>
        <begin position="316"/>
        <end position="334"/>
    </location>
</feature>
<organism evidence="3 4">
    <name type="scientific">Amycolatopsis cihanbeyliensis</name>
    <dbReference type="NCBI Taxonomy" id="1128664"/>
    <lineage>
        <taxon>Bacteria</taxon>
        <taxon>Bacillati</taxon>
        <taxon>Actinomycetota</taxon>
        <taxon>Actinomycetes</taxon>
        <taxon>Pseudonocardiales</taxon>
        <taxon>Pseudonocardiaceae</taxon>
        <taxon>Amycolatopsis</taxon>
    </lineage>
</organism>
<evidence type="ECO:0000313" key="3">
    <source>
        <dbReference type="EMBL" id="TQJ03087.1"/>
    </source>
</evidence>
<evidence type="ECO:0000313" key="4">
    <source>
        <dbReference type="Proteomes" id="UP000320876"/>
    </source>
</evidence>
<evidence type="ECO:0000256" key="1">
    <source>
        <dbReference type="SAM" id="MobiDB-lite"/>
    </source>
</evidence>
<feature type="compositionally biased region" description="Basic and acidic residues" evidence="1">
    <location>
        <begin position="349"/>
        <end position="366"/>
    </location>
</feature>
<dbReference type="EMBL" id="VFML01000001">
    <property type="protein sequence ID" value="TQJ03087.1"/>
    <property type="molecule type" value="Genomic_DNA"/>
</dbReference>
<protein>
    <recommendedName>
        <fullName evidence="5">DUF2267 domain-containing protein</fullName>
    </recommendedName>
</protein>
<feature type="transmembrane region" description="Helical" evidence="2">
    <location>
        <begin position="194"/>
        <end position="219"/>
    </location>
</feature>
<evidence type="ECO:0000256" key="2">
    <source>
        <dbReference type="SAM" id="Phobius"/>
    </source>
</evidence>
<dbReference type="AlphaFoldDB" id="A0A542DJ08"/>
<feature type="region of interest" description="Disordered" evidence="1">
    <location>
        <begin position="348"/>
        <end position="375"/>
    </location>
</feature>
<gene>
    <name evidence="3" type="ORF">FB471_2837</name>
</gene>
<comment type="caution">
    <text evidence="3">The sequence shown here is derived from an EMBL/GenBank/DDBJ whole genome shotgun (WGS) entry which is preliminary data.</text>
</comment>
<keyword evidence="2" id="KW-0472">Membrane</keyword>
<dbReference type="OrthoDB" id="8477132at2"/>
<evidence type="ECO:0008006" key="5">
    <source>
        <dbReference type="Google" id="ProtNLM"/>
    </source>
</evidence>
<feature type="transmembrane region" description="Helical" evidence="2">
    <location>
        <begin position="231"/>
        <end position="252"/>
    </location>
</feature>